<dbReference type="Proteomes" id="UP000253970">
    <property type="component" value="Unassembled WGS sequence"/>
</dbReference>
<evidence type="ECO:0000259" key="1">
    <source>
        <dbReference type="Pfam" id="PF03358"/>
    </source>
</evidence>
<evidence type="ECO:0000313" key="2">
    <source>
        <dbReference type="EMBL" id="RDB73382.1"/>
    </source>
</evidence>
<dbReference type="GO" id="GO:0005829">
    <property type="term" value="C:cytosol"/>
    <property type="evidence" value="ECO:0007669"/>
    <property type="project" value="TreeGrafter"/>
</dbReference>
<name>A0A369MNR5_EGGLN</name>
<dbReference type="InterPro" id="IPR050712">
    <property type="entry name" value="NAD(P)H-dep_reductase"/>
</dbReference>
<accession>A0A369MNR5</accession>
<dbReference type="GO" id="GO:0010181">
    <property type="term" value="F:FMN binding"/>
    <property type="evidence" value="ECO:0007669"/>
    <property type="project" value="TreeGrafter"/>
</dbReference>
<dbReference type="PANTHER" id="PTHR30543:SF21">
    <property type="entry name" value="NAD(P)H-DEPENDENT FMN REDUCTASE LOT6"/>
    <property type="match status" value="1"/>
</dbReference>
<dbReference type="SUPFAM" id="SSF52218">
    <property type="entry name" value="Flavoproteins"/>
    <property type="match status" value="1"/>
</dbReference>
<proteinExistence type="predicted"/>
<dbReference type="AlphaFoldDB" id="A0A369MNR5"/>
<dbReference type="PANTHER" id="PTHR30543">
    <property type="entry name" value="CHROMATE REDUCTASE"/>
    <property type="match status" value="1"/>
</dbReference>
<dbReference type="EMBL" id="PPTU01000001">
    <property type="protein sequence ID" value="RDB73382.1"/>
    <property type="molecule type" value="Genomic_DNA"/>
</dbReference>
<dbReference type="GO" id="GO:0016491">
    <property type="term" value="F:oxidoreductase activity"/>
    <property type="evidence" value="ECO:0007669"/>
    <property type="project" value="InterPro"/>
</dbReference>
<dbReference type="Pfam" id="PF03358">
    <property type="entry name" value="FMN_red"/>
    <property type="match status" value="1"/>
</dbReference>
<reference evidence="2 3" key="1">
    <citation type="journal article" date="2018" name="Elife">
        <title>Discovery and characterization of a prevalent human gut bacterial enzyme sufficient for the inactivation of a family of plant toxins.</title>
        <authorList>
            <person name="Koppel N."/>
            <person name="Bisanz J.E."/>
            <person name="Pandelia M.E."/>
            <person name="Turnbaugh P.J."/>
            <person name="Balskus E.P."/>
        </authorList>
    </citation>
    <scope>NUCLEOTIDE SEQUENCE [LARGE SCALE GENOMIC DNA]</scope>
    <source>
        <strain evidence="2 3">W1 BHI 6</strain>
    </source>
</reference>
<organism evidence="2 3">
    <name type="scientific">Eggerthella lenta</name>
    <name type="common">Eubacterium lentum</name>
    <dbReference type="NCBI Taxonomy" id="84112"/>
    <lineage>
        <taxon>Bacteria</taxon>
        <taxon>Bacillati</taxon>
        <taxon>Actinomycetota</taxon>
        <taxon>Coriobacteriia</taxon>
        <taxon>Eggerthellales</taxon>
        <taxon>Eggerthellaceae</taxon>
        <taxon>Eggerthella</taxon>
    </lineage>
</organism>
<protein>
    <submittedName>
        <fullName evidence="2">NAD(P)H-dependent oxidoreductase</fullName>
    </submittedName>
</protein>
<dbReference type="RefSeq" id="WP_114532337.1">
    <property type="nucleotide sequence ID" value="NZ_PPTU01000001.1"/>
</dbReference>
<evidence type="ECO:0000313" key="3">
    <source>
        <dbReference type="Proteomes" id="UP000253970"/>
    </source>
</evidence>
<dbReference type="InterPro" id="IPR005025">
    <property type="entry name" value="FMN_Rdtase-like_dom"/>
</dbReference>
<dbReference type="Gene3D" id="3.40.50.360">
    <property type="match status" value="1"/>
</dbReference>
<dbReference type="InterPro" id="IPR029039">
    <property type="entry name" value="Flavoprotein-like_sf"/>
</dbReference>
<sequence length="187" mass="20655">MKLLAIAGSLRENSYNRQLAEAAGALMREKHPEVGYSILRWEDVPFMNQDIEHPAPEAMTRVREAVREADGLWLFSPEYNHAIPGPLKNLLDWLSRPVSATEAQVLAEKPVALAGASIGMSGASHAQDQLVGMLSFLDAHVMNKPRLCIPHIATQADEQGRLKLESSAPYLEAQADAFVRFVEREQG</sequence>
<feature type="domain" description="NADPH-dependent FMN reductase-like" evidence="1">
    <location>
        <begin position="1"/>
        <end position="151"/>
    </location>
</feature>
<comment type="caution">
    <text evidence="2">The sequence shown here is derived from an EMBL/GenBank/DDBJ whole genome shotgun (WGS) entry which is preliminary data.</text>
</comment>
<gene>
    <name evidence="2" type="ORF">C1875_00590</name>
</gene>